<dbReference type="VEuPathDB" id="FungiDB:CJI96_0003284"/>
<evidence type="ECO:0000259" key="2">
    <source>
        <dbReference type="PROSITE" id="PS50086"/>
    </source>
</evidence>
<dbReference type="SUPFAM" id="SSF47923">
    <property type="entry name" value="Ypt/Rab-GAP domain of gyp1p"/>
    <property type="match status" value="1"/>
</dbReference>
<dbReference type="InterPro" id="IPR000195">
    <property type="entry name" value="Rab-GAP-TBC_dom"/>
</dbReference>
<dbReference type="SMART" id="SM00164">
    <property type="entry name" value="TBC"/>
    <property type="match status" value="1"/>
</dbReference>
<dbReference type="VEuPathDB" id="FungiDB:B9J08_000814"/>
<organism evidence="3 4">
    <name type="scientific">Candidozyma auris</name>
    <name type="common">Yeast</name>
    <name type="synonym">Candida auris</name>
    <dbReference type="NCBI Taxonomy" id="498019"/>
    <lineage>
        <taxon>Eukaryota</taxon>
        <taxon>Fungi</taxon>
        <taxon>Dikarya</taxon>
        <taxon>Ascomycota</taxon>
        <taxon>Saccharomycotina</taxon>
        <taxon>Pichiomycetes</taxon>
        <taxon>Metschnikowiaceae</taxon>
        <taxon>Candidozyma</taxon>
    </lineage>
</organism>
<sequence>MLTSFERGVSKEWVDFHQMDPLLYKEEGPLSETVIGLKSKAVAEAVEAGDWNKVREYCRTLDGLVSNTLRQAAWPALVGVSEVSLSLQTLDQLDTNDLAEHKDEDQVSLDIKRLFTVSSHLHSLPPAGGLFATVFLPEDIEELRRRLFGLVVRVLRKYPCLHYYQGFHDVASVVLMVFYNLLTKLVDETLAFAVLERLAVLHLRDFMLPSIDLTINHLKVMAALLEEIDPQLFHLACVSSQSFQCTSGQYYDYKFIEPLLAILTIFSHDLSNMSLLLPLWDFVLSYNSVAANLYIYVAALQHFKDDIMTKLEINDDPDTALHYIDPSQTHAALSASNLFENITNEDLLQILSKAKKLIEAFPLLKLTNKSSTTDIWFGQFNTESVLVTSSALDGPTDMLHLFDSTELSRILERQHQQQQAEAAQASELLAHHIEQSALTDSITSTEDDIDSTRMGLLSSSLSSLGAVSNSLNHTLVNKSSVIFRKIFSHSSDSIENEENSVAKRNKRAGLHYNIYKISVSVGFVGFLIHCLLRHSELSIRNYTFGPLGLINSISSSFESLIPEALTTVRHGIREVAGGITSKFSDVVDMSLDLTQIGLGTLRDSIHILST</sequence>
<dbReference type="GO" id="GO:0005096">
    <property type="term" value="F:GTPase activator activity"/>
    <property type="evidence" value="ECO:0007669"/>
    <property type="project" value="UniProtKB-KW"/>
</dbReference>
<dbReference type="Gene3D" id="1.10.472.80">
    <property type="entry name" value="Ypt/Rab-GAP domain of gyp1p, domain 3"/>
    <property type="match status" value="1"/>
</dbReference>
<evidence type="ECO:0000256" key="1">
    <source>
        <dbReference type="ARBA" id="ARBA00022468"/>
    </source>
</evidence>
<dbReference type="VEuPathDB" id="FungiDB:CJJ07_005032"/>
<accession>A0A0L0P192</accession>
<protein>
    <recommendedName>
        <fullName evidence="2">Rab-GAP TBC domain-containing protein</fullName>
    </recommendedName>
</protein>
<dbReference type="PROSITE" id="PS50086">
    <property type="entry name" value="TBC_RABGAP"/>
    <property type="match status" value="1"/>
</dbReference>
<dbReference type="Gene3D" id="1.10.8.1310">
    <property type="match status" value="1"/>
</dbReference>
<keyword evidence="1" id="KW-0343">GTPase activation</keyword>
<feature type="domain" description="Rab-GAP TBC" evidence="2">
    <location>
        <begin position="64"/>
        <end position="287"/>
    </location>
</feature>
<dbReference type="EMBL" id="LGST01000019">
    <property type="protein sequence ID" value="KNE00183.1"/>
    <property type="molecule type" value="Genomic_DNA"/>
</dbReference>
<evidence type="ECO:0000313" key="3">
    <source>
        <dbReference type="EMBL" id="KNE00183.1"/>
    </source>
</evidence>
<dbReference type="Proteomes" id="UP000037122">
    <property type="component" value="Unassembled WGS sequence"/>
</dbReference>
<comment type="caution">
    <text evidence="3">The sequence shown here is derived from an EMBL/GenBank/DDBJ whole genome shotgun (WGS) entry which is preliminary data.</text>
</comment>
<dbReference type="PANTHER" id="PTHR20913:SF7">
    <property type="entry name" value="RE60063P"/>
    <property type="match status" value="1"/>
</dbReference>
<reference evidence="4" key="1">
    <citation type="journal article" date="2015" name="BMC Genomics">
        <title>Draft genome of a commonly misdiagnosed multidrug resistant pathogen Candida auris.</title>
        <authorList>
            <person name="Chatterjee S."/>
            <person name="Alampalli S.V."/>
            <person name="Nageshan R.K."/>
            <person name="Chettiar S.T."/>
            <person name="Joshi S."/>
            <person name="Tatu U.S."/>
        </authorList>
    </citation>
    <scope>NUCLEOTIDE SEQUENCE [LARGE SCALE GENOMIC DNA]</scope>
    <source>
        <strain evidence="4">6684</strain>
    </source>
</reference>
<dbReference type="InterPro" id="IPR045913">
    <property type="entry name" value="TBC20/Gyp8-like"/>
</dbReference>
<name>A0A0L0P192_CANAR</name>
<dbReference type="AlphaFoldDB" id="A0A0L0P192"/>
<dbReference type="PANTHER" id="PTHR20913">
    <property type="entry name" value="TBC1 DOMAIN FAMILY MEMBER 20/GTPASE"/>
    <property type="match status" value="1"/>
</dbReference>
<dbReference type="VEuPathDB" id="FungiDB:CJI97_000832"/>
<dbReference type="GO" id="GO:0005789">
    <property type="term" value="C:endoplasmic reticulum membrane"/>
    <property type="evidence" value="ECO:0007669"/>
    <property type="project" value="TreeGrafter"/>
</dbReference>
<dbReference type="GO" id="GO:0006888">
    <property type="term" value="P:endoplasmic reticulum to Golgi vesicle-mediated transport"/>
    <property type="evidence" value="ECO:0007669"/>
    <property type="project" value="TreeGrafter"/>
</dbReference>
<dbReference type="VEuPathDB" id="FungiDB:QG37_02718"/>
<dbReference type="VEuPathDB" id="FungiDB:CJJ09_002775"/>
<dbReference type="InterPro" id="IPR035969">
    <property type="entry name" value="Rab-GAP_TBC_sf"/>
</dbReference>
<dbReference type="Pfam" id="PF00566">
    <property type="entry name" value="RabGAP-TBC"/>
    <property type="match status" value="1"/>
</dbReference>
<gene>
    <name evidence="3" type="ORF">QG37_02718</name>
</gene>
<evidence type="ECO:0000313" key="4">
    <source>
        <dbReference type="Proteomes" id="UP000037122"/>
    </source>
</evidence>
<proteinExistence type="predicted"/>